<keyword evidence="13" id="KW-1185">Reference proteome</keyword>
<evidence type="ECO:0000256" key="3">
    <source>
        <dbReference type="ARBA" id="ARBA00004496"/>
    </source>
</evidence>
<reference evidence="14" key="1">
    <citation type="submission" date="2016-11" db="UniProtKB">
        <authorList>
            <consortium name="WormBaseParasite"/>
        </authorList>
    </citation>
    <scope>IDENTIFICATION</scope>
</reference>
<feature type="compositionally biased region" description="Polar residues" evidence="11">
    <location>
        <begin position="1"/>
        <end position="12"/>
    </location>
</feature>
<dbReference type="GO" id="GO:0006606">
    <property type="term" value="P:protein import into nucleus"/>
    <property type="evidence" value="ECO:0007669"/>
    <property type="project" value="InterPro"/>
</dbReference>
<evidence type="ECO:0000256" key="10">
    <source>
        <dbReference type="PROSITE-ProRule" id="PRU00561"/>
    </source>
</evidence>
<dbReference type="InterPro" id="IPR047857">
    <property type="entry name" value="Snurportin1_C"/>
</dbReference>
<keyword evidence="6 10" id="KW-0813">Transport</keyword>
<dbReference type="GO" id="GO:0061608">
    <property type="term" value="F:nuclear import signal receptor activity"/>
    <property type="evidence" value="ECO:0007669"/>
    <property type="project" value="InterPro"/>
</dbReference>
<dbReference type="PROSITE" id="PS51214">
    <property type="entry name" value="IBB"/>
    <property type="match status" value="1"/>
</dbReference>
<keyword evidence="7" id="KW-0963">Cytoplasm</keyword>
<dbReference type="InterPro" id="IPR002652">
    <property type="entry name" value="Importin-a_IBB"/>
</dbReference>
<keyword evidence="8" id="KW-0694">RNA-binding</keyword>
<accession>A0A1I8AXE8</accession>
<dbReference type="Gene3D" id="3.30.470.30">
    <property type="entry name" value="DNA ligase/mRNA capping enzyme"/>
    <property type="match status" value="1"/>
</dbReference>
<dbReference type="WBParaSite" id="MhA1_Contig1032.frz3.gene28">
    <property type="protein sequence ID" value="MhA1_Contig1032.frz3.gene28"/>
    <property type="gene ID" value="MhA1_Contig1032.frz3.gene28"/>
</dbReference>
<dbReference type="AlphaFoldDB" id="A0A1I8AXE8"/>
<dbReference type="GO" id="GO:0005737">
    <property type="term" value="C:cytoplasm"/>
    <property type="evidence" value="ECO:0007669"/>
    <property type="project" value="UniProtKB-SubCell"/>
</dbReference>
<evidence type="ECO:0000256" key="11">
    <source>
        <dbReference type="SAM" id="MobiDB-lite"/>
    </source>
</evidence>
<dbReference type="GO" id="GO:0061015">
    <property type="term" value="P:snRNA import into nucleus"/>
    <property type="evidence" value="ECO:0007669"/>
    <property type="project" value="InterPro"/>
</dbReference>
<dbReference type="InterPro" id="IPR017336">
    <property type="entry name" value="Snurportin-1"/>
</dbReference>
<name>A0A1I8AXE8_MELHA</name>
<comment type="function">
    <text evidence="1">Functions as an U snRNP-specific nuclear import adapter. Involved in the trimethylguanosine (m3G)-cap-dependent nuclear import of U snRNPs. Binds specifically to the terminal m3G-cap U snRNAs.</text>
</comment>
<protein>
    <recommendedName>
        <fullName evidence="5">Snurportin-1</fullName>
    </recommendedName>
</protein>
<evidence type="ECO:0000256" key="4">
    <source>
        <dbReference type="ARBA" id="ARBA00007540"/>
    </source>
</evidence>
<sequence length="375" mass="44347">MENQLSSLSVSSDAPEADFSSADHPRIAGYKNLGKVEENQRKRRHKHMEKRNEYRDEWIKRKRMMDEDEHMDELNPEQRNSFAPRSRRKYHFKNMLMFSDWLVDIPETMSSQWTLMASPFGRRCLVVGHRNKTNIFNKNGFLSLQFKSALPGGGHKQPESLTILDCICESKNITENSKFYVLDLLWWNNKMYTDTEFTIRQFFMRSKLEELNIEEKDVEKANQFIPLSTCPCLPEAMEEFMKSEFPYKLDGLLFYFNSGTYIPEQTPLVGWLKPWMLPEILGVPIPEYLKKNQNPQEFIKNFNESSGHLSSAQIKEIKENEKKKREKKEAKKKKWEENKNNEENVSSDKIEEEMDLEENDEIKMARTAKIDNDLI</sequence>
<evidence type="ECO:0000259" key="12">
    <source>
        <dbReference type="PROSITE" id="PS51214"/>
    </source>
</evidence>
<dbReference type="GO" id="GO:0003723">
    <property type="term" value="F:RNA binding"/>
    <property type="evidence" value="ECO:0007669"/>
    <property type="project" value="UniProtKB-KW"/>
</dbReference>
<feature type="domain" description="IBB" evidence="12">
    <location>
        <begin position="10"/>
        <end position="72"/>
    </location>
</feature>
<keyword evidence="9" id="KW-0539">Nucleus</keyword>
<dbReference type="OMA" id="ENWIMVP"/>
<feature type="region of interest" description="Disordered" evidence="11">
    <location>
        <begin position="310"/>
        <end position="375"/>
    </location>
</feature>
<feature type="compositionally biased region" description="Acidic residues" evidence="11">
    <location>
        <begin position="350"/>
        <end position="360"/>
    </location>
</feature>
<dbReference type="SUPFAM" id="SSF56091">
    <property type="entry name" value="DNA ligase/mRNA capping enzyme, catalytic domain"/>
    <property type="match status" value="1"/>
</dbReference>
<comment type="similarity">
    <text evidence="4">Belongs to the snurportin family.</text>
</comment>
<evidence type="ECO:0000256" key="2">
    <source>
        <dbReference type="ARBA" id="ARBA00004123"/>
    </source>
</evidence>
<organism evidence="13 14">
    <name type="scientific">Meloidogyne hapla</name>
    <name type="common">Root-knot nematode worm</name>
    <dbReference type="NCBI Taxonomy" id="6305"/>
    <lineage>
        <taxon>Eukaryota</taxon>
        <taxon>Metazoa</taxon>
        <taxon>Ecdysozoa</taxon>
        <taxon>Nematoda</taxon>
        <taxon>Chromadorea</taxon>
        <taxon>Rhabditida</taxon>
        <taxon>Tylenchina</taxon>
        <taxon>Tylenchomorpha</taxon>
        <taxon>Tylenchoidea</taxon>
        <taxon>Meloidogynidae</taxon>
        <taxon>Meloidogyninae</taxon>
        <taxon>Meloidogyne</taxon>
    </lineage>
</organism>
<evidence type="ECO:0000256" key="5">
    <source>
        <dbReference type="ARBA" id="ARBA00016034"/>
    </source>
</evidence>
<evidence type="ECO:0000256" key="8">
    <source>
        <dbReference type="ARBA" id="ARBA00022884"/>
    </source>
</evidence>
<dbReference type="PANTHER" id="PTHR13403:SF6">
    <property type="entry name" value="SNURPORTIN-1"/>
    <property type="match status" value="1"/>
</dbReference>
<evidence type="ECO:0000313" key="14">
    <source>
        <dbReference type="WBParaSite" id="MhA1_Contig1032.frz3.gene28"/>
    </source>
</evidence>
<dbReference type="GO" id="GO:0005634">
    <property type="term" value="C:nucleus"/>
    <property type="evidence" value="ECO:0007669"/>
    <property type="project" value="UniProtKB-SubCell"/>
</dbReference>
<dbReference type="PANTHER" id="PTHR13403">
    <property type="entry name" value="SNURPORTIN1 RNUT1 PROTEIN RNA, U TRANSPORTER 1"/>
    <property type="match status" value="1"/>
</dbReference>
<feature type="region of interest" description="Disordered" evidence="11">
    <location>
        <begin position="1"/>
        <end position="51"/>
    </location>
</feature>
<evidence type="ECO:0000313" key="13">
    <source>
        <dbReference type="Proteomes" id="UP000095281"/>
    </source>
</evidence>
<feature type="compositionally biased region" description="Basic and acidic residues" evidence="11">
    <location>
        <begin position="361"/>
        <end position="375"/>
    </location>
</feature>
<dbReference type="Proteomes" id="UP000095281">
    <property type="component" value="Unplaced"/>
</dbReference>
<evidence type="ECO:0000256" key="1">
    <source>
        <dbReference type="ARBA" id="ARBA00003975"/>
    </source>
</evidence>
<feature type="compositionally biased region" description="Basic and acidic residues" evidence="11">
    <location>
        <begin position="315"/>
        <end position="349"/>
    </location>
</feature>
<proteinExistence type="inferred from homology"/>
<dbReference type="Pfam" id="PF21974">
    <property type="entry name" value="SPN1_m3Gcap_bd"/>
    <property type="match status" value="1"/>
</dbReference>
<evidence type="ECO:0000256" key="7">
    <source>
        <dbReference type="ARBA" id="ARBA00022490"/>
    </source>
</evidence>
<evidence type="ECO:0000256" key="9">
    <source>
        <dbReference type="ARBA" id="ARBA00023242"/>
    </source>
</evidence>
<dbReference type="CDD" id="cd09232">
    <property type="entry name" value="Snurportin-1_C"/>
    <property type="match status" value="1"/>
</dbReference>
<comment type="subcellular location">
    <subcellularLocation>
        <location evidence="3">Cytoplasm</location>
    </subcellularLocation>
    <subcellularLocation>
        <location evidence="2">Nucleus</location>
    </subcellularLocation>
</comment>
<evidence type="ECO:0000256" key="6">
    <source>
        <dbReference type="ARBA" id="ARBA00022448"/>
    </source>
</evidence>